<organism evidence="2 3">
    <name type="scientific">Marisediminitalea aggregata</name>
    <dbReference type="NCBI Taxonomy" id="634436"/>
    <lineage>
        <taxon>Bacteria</taxon>
        <taxon>Pseudomonadati</taxon>
        <taxon>Pseudomonadota</taxon>
        <taxon>Gammaproteobacteria</taxon>
        <taxon>Alteromonadales</taxon>
        <taxon>Alteromonadaceae</taxon>
        <taxon>Marisediminitalea</taxon>
    </lineage>
</organism>
<dbReference type="AlphaFoldDB" id="A0A1M5QFK4"/>
<keyword evidence="3" id="KW-1185">Reference proteome</keyword>
<keyword evidence="1" id="KW-0472">Membrane</keyword>
<keyword evidence="1" id="KW-0812">Transmembrane</keyword>
<accession>A0A1M5QFK4</accession>
<evidence type="ECO:0000313" key="3">
    <source>
        <dbReference type="Proteomes" id="UP000184520"/>
    </source>
</evidence>
<evidence type="ECO:0000313" key="2">
    <source>
        <dbReference type="EMBL" id="SHH12847.1"/>
    </source>
</evidence>
<reference evidence="3" key="1">
    <citation type="submission" date="2016-11" db="EMBL/GenBank/DDBJ databases">
        <authorList>
            <person name="Varghese N."/>
            <person name="Submissions S."/>
        </authorList>
    </citation>
    <scope>NUCLEOTIDE SEQUENCE [LARGE SCALE GENOMIC DNA]</scope>
    <source>
        <strain evidence="3">CGMCC 1.8995</strain>
    </source>
</reference>
<name>A0A1M5QFK4_9ALTE</name>
<dbReference type="Proteomes" id="UP000184520">
    <property type="component" value="Unassembled WGS sequence"/>
</dbReference>
<proteinExistence type="predicted"/>
<keyword evidence="1" id="KW-1133">Transmembrane helix</keyword>
<sequence length="69" mass="7621">MTVMRAIGLCLGLLMLISQVHAVYTEAFFWVQGVICVSVGVIFVSYGLTGRDYLRRLSVATLGNNRNPE</sequence>
<evidence type="ECO:0000256" key="1">
    <source>
        <dbReference type="SAM" id="Phobius"/>
    </source>
</evidence>
<feature type="transmembrane region" description="Helical" evidence="1">
    <location>
        <begin position="32"/>
        <end position="49"/>
    </location>
</feature>
<dbReference type="STRING" id="634436.SAMN05216361_3880"/>
<protein>
    <submittedName>
        <fullName evidence="2">Uncharacterized protein</fullName>
    </submittedName>
</protein>
<gene>
    <name evidence="2" type="ORF">SAMN05216361_3880</name>
</gene>
<dbReference type="EMBL" id="FQWD01000006">
    <property type="protein sequence ID" value="SHH12847.1"/>
    <property type="molecule type" value="Genomic_DNA"/>
</dbReference>
<dbReference type="RefSeq" id="WP_073324802.1">
    <property type="nucleotide sequence ID" value="NZ_FQWD01000006.1"/>
</dbReference>